<comment type="caution">
    <text evidence="1">The sequence shown here is derived from an EMBL/GenBank/DDBJ whole genome shotgun (WGS) entry which is preliminary data.</text>
</comment>
<dbReference type="EMBL" id="REGN01002441">
    <property type="protein sequence ID" value="RNA28071.1"/>
    <property type="molecule type" value="Genomic_DNA"/>
</dbReference>
<evidence type="ECO:0000313" key="2">
    <source>
        <dbReference type="Proteomes" id="UP000276133"/>
    </source>
</evidence>
<name>A0A3M7RWY8_BRAPC</name>
<dbReference type="Proteomes" id="UP000276133">
    <property type="component" value="Unassembled WGS sequence"/>
</dbReference>
<keyword evidence="2" id="KW-1185">Reference proteome</keyword>
<dbReference type="OrthoDB" id="6770579at2759"/>
<evidence type="ECO:0000313" key="1">
    <source>
        <dbReference type="EMBL" id="RNA28071.1"/>
    </source>
</evidence>
<protein>
    <submittedName>
        <fullName evidence="1">RNA-directed DNA polymerase from mobile element</fullName>
    </submittedName>
</protein>
<dbReference type="GO" id="GO:0003964">
    <property type="term" value="F:RNA-directed DNA polymerase activity"/>
    <property type="evidence" value="ECO:0007669"/>
    <property type="project" value="UniProtKB-KW"/>
</dbReference>
<organism evidence="1 2">
    <name type="scientific">Brachionus plicatilis</name>
    <name type="common">Marine rotifer</name>
    <name type="synonym">Brachionus muelleri</name>
    <dbReference type="NCBI Taxonomy" id="10195"/>
    <lineage>
        <taxon>Eukaryota</taxon>
        <taxon>Metazoa</taxon>
        <taxon>Spiralia</taxon>
        <taxon>Gnathifera</taxon>
        <taxon>Rotifera</taxon>
        <taxon>Eurotatoria</taxon>
        <taxon>Monogononta</taxon>
        <taxon>Pseudotrocha</taxon>
        <taxon>Ploima</taxon>
        <taxon>Brachionidae</taxon>
        <taxon>Brachionus</taxon>
    </lineage>
</organism>
<gene>
    <name evidence="1" type="ORF">BpHYR1_049227</name>
</gene>
<keyword evidence="1" id="KW-0695">RNA-directed DNA polymerase</keyword>
<keyword evidence="1" id="KW-0808">Transferase</keyword>
<dbReference type="AlphaFoldDB" id="A0A3M7RWY8"/>
<accession>A0A3M7RWY8</accession>
<reference evidence="1 2" key="1">
    <citation type="journal article" date="2018" name="Sci. Rep.">
        <title>Genomic signatures of local adaptation to the degree of environmental predictability in rotifers.</title>
        <authorList>
            <person name="Franch-Gras L."/>
            <person name="Hahn C."/>
            <person name="Garcia-Roger E.M."/>
            <person name="Carmona M.J."/>
            <person name="Serra M."/>
            <person name="Gomez A."/>
        </authorList>
    </citation>
    <scope>NUCLEOTIDE SEQUENCE [LARGE SCALE GENOMIC DNA]</scope>
    <source>
        <strain evidence="1">HYR1</strain>
    </source>
</reference>
<sequence length="118" mass="13504">MKISVEKSSCIIFSKSSTLPKLKLKFFNKNLPNSKSIKFLGVTFDERLNFINQVSEIKQKCQSRLNIIKILSNKKWGLSKTSLSSIFKSFIGSVIDYSFPCLNVYSEKTPSYPKLCYT</sequence>
<keyword evidence="1" id="KW-0548">Nucleotidyltransferase</keyword>
<proteinExistence type="predicted"/>